<keyword evidence="2 5" id="KW-0812">Transmembrane</keyword>
<dbReference type="GO" id="GO:0022857">
    <property type="term" value="F:transmembrane transporter activity"/>
    <property type="evidence" value="ECO:0007669"/>
    <property type="project" value="InterPro"/>
</dbReference>
<feature type="transmembrane region" description="Helical" evidence="5">
    <location>
        <begin position="64"/>
        <end position="85"/>
    </location>
</feature>
<feature type="transmembrane region" description="Helical" evidence="5">
    <location>
        <begin position="163"/>
        <end position="185"/>
    </location>
</feature>
<feature type="transmembrane region" description="Helical" evidence="5">
    <location>
        <begin position="219"/>
        <end position="241"/>
    </location>
</feature>
<dbReference type="InterPro" id="IPR011701">
    <property type="entry name" value="MFS"/>
</dbReference>
<feature type="transmembrane region" description="Helical" evidence="5">
    <location>
        <begin position="423"/>
        <end position="446"/>
    </location>
</feature>
<dbReference type="Gene3D" id="1.20.1250.20">
    <property type="entry name" value="MFS general substrate transporter like domains"/>
    <property type="match status" value="1"/>
</dbReference>
<keyword evidence="8" id="KW-1185">Reference proteome</keyword>
<comment type="subcellular location">
    <subcellularLocation>
        <location evidence="1">Membrane</location>
        <topology evidence="1">Multi-pass membrane protein</topology>
    </subcellularLocation>
</comment>
<dbReference type="Pfam" id="PF07690">
    <property type="entry name" value="MFS_1"/>
    <property type="match status" value="1"/>
</dbReference>
<feature type="transmembrane region" description="Helical" evidence="5">
    <location>
        <begin position="390"/>
        <end position="411"/>
    </location>
</feature>
<feature type="transmembrane region" description="Helical" evidence="5">
    <location>
        <begin position="485"/>
        <end position="508"/>
    </location>
</feature>
<evidence type="ECO:0000256" key="2">
    <source>
        <dbReference type="ARBA" id="ARBA00022692"/>
    </source>
</evidence>
<feature type="transmembrane region" description="Helical" evidence="5">
    <location>
        <begin position="347"/>
        <end position="369"/>
    </location>
</feature>
<reference evidence="7 8" key="1">
    <citation type="submission" date="2015-06" db="EMBL/GenBank/DDBJ databases">
        <title>Survival trade-offs in plant roots during colonization by closely related pathogenic and mutualistic fungi.</title>
        <authorList>
            <person name="Hacquard S."/>
            <person name="Kracher B."/>
            <person name="Hiruma K."/>
            <person name="Weinman A."/>
            <person name="Muench P."/>
            <person name="Garrido Oter R."/>
            <person name="Ver Loren van Themaat E."/>
            <person name="Dallerey J.-F."/>
            <person name="Damm U."/>
            <person name="Henrissat B."/>
            <person name="Lespinet O."/>
            <person name="Thon M."/>
            <person name="Kemen E."/>
            <person name="McHardy A.C."/>
            <person name="Schulze-Lefert P."/>
            <person name="O'Connell R.J."/>
        </authorList>
    </citation>
    <scope>NUCLEOTIDE SEQUENCE [LARGE SCALE GENOMIC DNA]</scope>
    <source>
        <strain evidence="7 8">MAFF 238704</strain>
    </source>
</reference>
<dbReference type="AlphaFoldDB" id="A0A161WAL0"/>
<name>A0A161WAL0_COLIC</name>
<feature type="transmembrane region" description="Helical" evidence="5">
    <location>
        <begin position="192"/>
        <end position="213"/>
    </location>
</feature>
<dbReference type="STRING" id="1573173.A0A161WAL0"/>
<dbReference type="Proteomes" id="UP000076584">
    <property type="component" value="Unassembled WGS sequence"/>
</dbReference>
<organism evidence="7 8">
    <name type="scientific">Colletotrichum incanum</name>
    <name type="common">Soybean anthracnose fungus</name>
    <dbReference type="NCBI Taxonomy" id="1573173"/>
    <lineage>
        <taxon>Eukaryota</taxon>
        <taxon>Fungi</taxon>
        <taxon>Dikarya</taxon>
        <taxon>Ascomycota</taxon>
        <taxon>Pezizomycotina</taxon>
        <taxon>Sordariomycetes</taxon>
        <taxon>Hypocreomycetidae</taxon>
        <taxon>Glomerellales</taxon>
        <taxon>Glomerellaceae</taxon>
        <taxon>Colletotrichum</taxon>
        <taxon>Colletotrichum spaethianum species complex</taxon>
    </lineage>
</organism>
<evidence type="ECO:0000256" key="4">
    <source>
        <dbReference type="ARBA" id="ARBA00023136"/>
    </source>
</evidence>
<keyword evidence="4 5" id="KW-0472">Membrane</keyword>
<sequence length="527" mass="56174">MGWGVIESSGTVYAPGSVYLEDQKVPNVIIIGEDGLKRKQGVILQPQPDDNPNDPLMWSKTWKLAHLFVIAFGSSATNALTTMVIPGIEPLTEKFETTEAEISTFILTAPTFFTSVAAFFVVSGADIYGRRPFYVISTIVMALANFVAFVAQTYPVLIVARTITGIFSAAAFTLVTATIADIFFVHQRGSAVAFWNISLTVGGQVGQIVGGAVTDALGISAVFGLAAVVYMALSIPTYFIVLETGYFKRGAPVPRSGENEGFDEIEYAKHMPPPKQPYMTQLALFRSRMTNKAFWAGVVKPLFLLSSPIISYSAAMNSLFLILAGNATALLSVILSAPPYNLKPTEIGLTGLPILGVALIGGPLVGWISDESVRLMARTNGKNPGVAEPEFRLVLLLLAIPITAVGLVSLGNALQNGLPLTWVLTWLSVVSFGSSAGVQVAISYLIDYLPTQSGQAFSSVNMIAALVSFVGSAPMLNWLEQSGPQAVLSSLAGAGMAILAIALPFYVFGKRIRNWYGNTRLAQSILG</sequence>
<dbReference type="InterPro" id="IPR036259">
    <property type="entry name" value="MFS_trans_sf"/>
</dbReference>
<feature type="transmembrane region" description="Helical" evidence="5">
    <location>
        <begin position="132"/>
        <end position="151"/>
    </location>
</feature>
<feature type="domain" description="Major facilitator superfamily (MFS) profile" evidence="6">
    <location>
        <begin position="66"/>
        <end position="512"/>
    </location>
</feature>
<dbReference type="PANTHER" id="PTHR23502">
    <property type="entry name" value="MAJOR FACILITATOR SUPERFAMILY"/>
    <property type="match status" value="1"/>
</dbReference>
<evidence type="ECO:0000256" key="3">
    <source>
        <dbReference type="ARBA" id="ARBA00022989"/>
    </source>
</evidence>
<protein>
    <submittedName>
        <fullName evidence="7">Major facilitator superfamily transporter</fullName>
    </submittedName>
</protein>
<accession>A0A161WAL0</accession>
<dbReference type="EMBL" id="LFIW01002504">
    <property type="protein sequence ID" value="KZL68543.1"/>
    <property type="molecule type" value="Genomic_DNA"/>
</dbReference>
<evidence type="ECO:0000256" key="1">
    <source>
        <dbReference type="ARBA" id="ARBA00004141"/>
    </source>
</evidence>
<dbReference type="PROSITE" id="PS50850">
    <property type="entry name" value="MFS"/>
    <property type="match status" value="1"/>
</dbReference>
<gene>
    <name evidence="7" type="ORF">CI238_00263</name>
</gene>
<dbReference type="PANTHER" id="PTHR23502:SF20">
    <property type="entry name" value="TRANSPORTER, PUTATIVE (AFU_ORTHOLOGUE AFUA_6G13880)-RELATED"/>
    <property type="match status" value="1"/>
</dbReference>
<evidence type="ECO:0000256" key="5">
    <source>
        <dbReference type="SAM" id="Phobius"/>
    </source>
</evidence>
<feature type="transmembrane region" description="Helical" evidence="5">
    <location>
        <begin position="309"/>
        <end position="335"/>
    </location>
</feature>
<comment type="caution">
    <text evidence="7">The sequence shown here is derived from an EMBL/GenBank/DDBJ whole genome shotgun (WGS) entry which is preliminary data.</text>
</comment>
<feature type="transmembrane region" description="Helical" evidence="5">
    <location>
        <begin position="458"/>
        <end position="479"/>
    </location>
</feature>
<dbReference type="GO" id="GO:0005886">
    <property type="term" value="C:plasma membrane"/>
    <property type="evidence" value="ECO:0007669"/>
    <property type="project" value="TreeGrafter"/>
</dbReference>
<feature type="transmembrane region" description="Helical" evidence="5">
    <location>
        <begin position="105"/>
        <end position="125"/>
    </location>
</feature>
<evidence type="ECO:0000259" key="6">
    <source>
        <dbReference type="PROSITE" id="PS50850"/>
    </source>
</evidence>
<dbReference type="InterPro" id="IPR020846">
    <property type="entry name" value="MFS_dom"/>
</dbReference>
<evidence type="ECO:0000313" key="8">
    <source>
        <dbReference type="Proteomes" id="UP000076584"/>
    </source>
</evidence>
<dbReference type="SUPFAM" id="SSF103473">
    <property type="entry name" value="MFS general substrate transporter"/>
    <property type="match status" value="1"/>
</dbReference>
<keyword evidence="3 5" id="KW-1133">Transmembrane helix</keyword>
<proteinExistence type="predicted"/>
<evidence type="ECO:0000313" key="7">
    <source>
        <dbReference type="EMBL" id="KZL68543.1"/>
    </source>
</evidence>